<evidence type="ECO:0000313" key="1">
    <source>
        <dbReference type="EMBL" id="KAJ6808311.1"/>
    </source>
</evidence>
<proteinExistence type="predicted"/>
<dbReference type="EMBL" id="JANAVB010033418">
    <property type="protein sequence ID" value="KAJ6808311.1"/>
    <property type="molecule type" value="Genomic_DNA"/>
</dbReference>
<protein>
    <submittedName>
        <fullName evidence="1">Uncharacterized protein</fullName>
    </submittedName>
</protein>
<accession>A0AAX6EWL2</accession>
<dbReference type="InterPro" id="IPR016024">
    <property type="entry name" value="ARM-type_fold"/>
</dbReference>
<gene>
    <name evidence="1" type="ORF">M6B38_168050</name>
</gene>
<reference evidence="1" key="1">
    <citation type="journal article" date="2023" name="GigaByte">
        <title>Genome assembly of the bearded iris, Iris pallida Lam.</title>
        <authorList>
            <person name="Bruccoleri R.E."/>
            <person name="Oakeley E.J."/>
            <person name="Faust A.M.E."/>
            <person name="Altorfer M."/>
            <person name="Dessus-Babus S."/>
            <person name="Burckhardt D."/>
            <person name="Oertli M."/>
            <person name="Naumann U."/>
            <person name="Petersen F."/>
            <person name="Wong J."/>
        </authorList>
    </citation>
    <scope>NUCLEOTIDE SEQUENCE</scope>
    <source>
        <strain evidence="1">GSM-AAB239-AS_SAM_17_03QT</strain>
    </source>
</reference>
<dbReference type="AlphaFoldDB" id="A0AAX6EWL2"/>
<keyword evidence="2" id="KW-1185">Reference proteome</keyword>
<dbReference type="PANTHER" id="PTHR14873:SF1">
    <property type="entry name" value="OS06G0694100 PROTEIN"/>
    <property type="match status" value="1"/>
</dbReference>
<name>A0AAX6EWL2_IRIPA</name>
<reference evidence="1" key="2">
    <citation type="submission" date="2023-04" db="EMBL/GenBank/DDBJ databases">
        <authorList>
            <person name="Bruccoleri R.E."/>
            <person name="Oakeley E.J."/>
            <person name="Faust A.-M."/>
            <person name="Dessus-Babus S."/>
            <person name="Altorfer M."/>
            <person name="Burckhardt D."/>
            <person name="Oertli M."/>
            <person name="Naumann U."/>
            <person name="Petersen F."/>
            <person name="Wong J."/>
        </authorList>
    </citation>
    <scope>NUCLEOTIDE SEQUENCE</scope>
    <source>
        <strain evidence="1">GSM-AAB239-AS_SAM_17_03QT</strain>
        <tissue evidence="1">Leaf</tissue>
    </source>
</reference>
<dbReference type="PANTHER" id="PTHR14873">
    <property type="entry name" value="OS06G0694100 PROTEIN"/>
    <property type="match status" value="1"/>
</dbReference>
<dbReference type="Proteomes" id="UP001140949">
    <property type="component" value="Unassembled WGS sequence"/>
</dbReference>
<evidence type="ECO:0000313" key="2">
    <source>
        <dbReference type="Proteomes" id="UP001140949"/>
    </source>
</evidence>
<dbReference type="SUPFAM" id="SSF48371">
    <property type="entry name" value="ARM repeat"/>
    <property type="match status" value="1"/>
</dbReference>
<sequence length="417" mass="47216">MASPSDPVFSLPAAHLARISDPIRVLLSRAPYETPQQSSVSIKSLLQSLLPPQNPQQAHRETTNLLLCLAALSSAASSDSPTLYWIPKPLSSAADSAFRDLSLALRFSETHQLVAALAAVVLPEIKGVIRRSCVDETEDDFTAASARAPVEEALVAAHQFRWLVSQVGYPHLGSICAMVIPCALTALDHWSPEVKEQGMHSLIHIGKNLNAAELGWYEEPILDACCRNIASSDELWQCVVEMSVLLLTCTQRRNPRSYWFERILGEMLGHLERQPLNKERRIAWLLHIEPVFDAMGLVLLAHFRRIFSLFFQWMHADDDRTILLVMQRLHSIIKLTWIRKSPYIDRLVDELILLYKEAATRKSREVIRSHILHMLIFLQKSKGLQFEMSWKKHENDPDLTQLISSFAELPIETPMNG</sequence>
<comment type="caution">
    <text evidence="1">The sequence shown here is derived from an EMBL/GenBank/DDBJ whole genome shotgun (WGS) entry which is preliminary data.</text>
</comment>
<organism evidence="1 2">
    <name type="scientific">Iris pallida</name>
    <name type="common">Sweet iris</name>
    <dbReference type="NCBI Taxonomy" id="29817"/>
    <lineage>
        <taxon>Eukaryota</taxon>
        <taxon>Viridiplantae</taxon>
        <taxon>Streptophyta</taxon>
        <taxon>Embryophyta</taxon>
        <taxon>Tracheophyta</taxon>
        <taxon>Spermatophyta</taxon>
        <taxon>Magnoliopsida</taxon>
        <taxon>Liliopsida</taxon>
        <taxon>Asparagales</taxon>
        <taxon>Iridaceae</taxon>
        <taxon>Iridoideae</taxon>
        <taxon>Irideae</taxon>
        <taxon>Iris</taxon>
    </lineage>
</organism>